<dbReference type="Proteomes" id="UP000548978">
    <property type="component" value="Unassembled WGS sequence"/>
</dbReference>
<evidence type="ECO:0000256" key="2">
    <source>
        <dbReference type="PROSITE-ProRule" id="PRU00169"/>
    </source>
</evidence>
<feature type="domain" description="Response regulatory" evidence="3">
    <location>
        <begin position="18"/>
        <end position="136"/>
    </location>
</feature>
<dbReference type="Pfam" id="PF00072">
    <property type="entry name" value="Response_reg"/>
    <property type="match status" value="1"/>
</dbReference>
<name>A0A7W9A212_9CAUL</name>
<dbReference type="PANTHER" id="PTHR44591:SF3">
    <property type="entry name" value="RESPONSE REGULATORY DOMAIN-CONTAINING PROTEIN"/>
    <property type="match status" value="1"/>
</dbReference>
<proteinExistence type="predicted"/>
<sequence length="269" mass="29029">MLIPDRRFLARLEPTVGRVLIIDPNAHAARLITDLMKSLGAREVVVEATEARGLQVAGALDPGLIFTERSGPQLDGESFTRTLRRSHMACRRVPVIMVTSEATATTIKGARDVGVHEFLRKPFTSADLIKRVENVALKPRDWVEGVSYVGPDRRRFNSGEYTGPSKRKSDRPMGAEAEAIAIRDQAMKILAAALDQFDNDPPQAVRSIRQQAETLKALALKVADSRLVVAVGALEVTLAQGGTTKASVAAPIGQLLALPKPVEGLKKAG</sequence>
<keyword evidence="1" id="KW-0597">Phosphoprotein</keyword>
<accession>A0A7W9A212</accession>
<dbReference type="InterPro" id="IPR001789">
    <property type="entry name" value="Sig_transdc_resp-reg_receiver"/>
</dbReference>
<dbReference type="SUPFAM" id="SSF52172">
    <property type="entry name" value="CheY-like"/>
    <property type="match status" value="1"/>
</dbReference>
<dbReference type="InterPro" id="IPR011006">
    <property type="entry name" value="CheY-like_superfamily"/>
</dbReference>
<reference evidence="4 5" key="1">
    <citation type="submission" date="2020-08" db="EMBL/GenBank/DDBJ databases">
        <title>Genomic Encyclopedia of Type Strains, Phase IV (KMG-IV): sequencing the most valuable type-strain genomes for metagenomic binning, comparative biology and taxonomic classification.</title>
        <authorList>
            <person name="Goeker M."/>
        </authorList>
    </citation>
    <scope>NUCLEOTIDE SEQUENCE [LARGE SCALE GENOMIC DNA]</scope>
    <source>
        <strain evidence="4 5">DSM 24448</strain>
    </source>
</reference>
<dbReference type="PANTHER" id="PTHR44591">
    <property type="entry name" value="STRESS RESPONSE REGULATOR PROTEIN 1"/>
    <property type="match status" value="1"/>
</dbReference>
<gene>
    <name evidence="4" type="ORF">FHS65_000700</name>
</gene>
<dbReference type="GO" id="GO:0000160">
    <property type="term" value="P:phosphorelay signal transduction system"/>
    <property type="evidence" value="ECO:0007669"/>
    <property type="project" value="InterPro"/>
</dbReference>
<evidence type="ECO:0000313" key="4">
    <source>
        <dbReference type="EMBL" id="MBB5659982.1"/>
    </source>
</evidence>
<organism evidence="4 5">
    <name type="scientific">Brevundimonas halotolerans</name>
    <dbReference type="NCBI Taxonomy" id="69670"/>
    <lineage>
        <taxon>Bacteria</taxon>
        <taxon>Pseudomonadati</taxon>
        <taxon>Pseudomonadota</taxon>
        <taxon>Alphaproteobacteria</taxon>
        <taxon>Caulobacterales</taxon>
        <taxon>Caulobacteraceae</taxon>
        <taxon>Brevundimonas</taxon>
    </lineage>
</organism>
<dbReference type="PROSITE" id="PS50110">
    <property type="entry name" value="RESPONSE_REGULATORY"/>
    <property type="match status" value="1"/>
</dbReference>
<evidence type="ECO:0000313" key="5">
    <source>
        <dbReference type="Proteomes" id="UP000548978"/>
    </source>
</evidence>
<dbReference type="InterPro" id="IPR050595">
    <property type="entry name" value="Bact_response_regulator"/>
</dbReference>
<dbReference type="OrthoDB" id="9786548at2"/>
<evidence type="ECO:0000259" key="3">
    <source>
        <dbReference type="PROSITE" id="PS50110"/>
    </source>
</evidence>
<comment type="caution">
    <text evidence="4">The sequence shown here is derived from an EMBL/GenBank/DDBJ whole genome shotgun (WGS) entry which is preliminary data.</text>
</comment>
<dbReference type="AlphaFoldDB" id="A0A7W9A212"/>
<protein>
    <submittedName>
        <fullName evidence="4">CheY-like chemotaxis protein</fullName>
    </submittedName>
</protein>
<dbReference type="EMBL" id="JACIJB010000001">
    <property type="protein sequence ID" value="MBB5659982.1"/>
    <property type="molecule type" value="Genomic_DNA"/>
</dbReference>
<evidence type="ECO:0000256" key="1">
    <source>
        <dbReference type="ARBA" id="ARBA00022553"/>
    </source>
</evidence>
<comment type="caution">
    <text evidence="2">Lacks conserved residue(s) required for the propagation of feature annotation.</text>
</comment>
<dbReference type="RefSeq" id="WP_123286051.1">
    <property type="nucleotide sequence ID" value="NZ_JACIJB010000001.1"/>
</dbReference>
<keyword evidence="5" id="KW-1185">Reference proteome</keyword>
<dbReference type="SMART" id="SM00448">
    <property type="entry name" value="REC"/>
    <property type="match status" value="1"/>
</dbReference>
<dbReference type="Gene3D" id="3.40.50.2300">
    <property type="match status" value="1"/>
</dbReference>